<dbReference type="RefSeq" id="WP_233403173.1">
    <property type="nucleotide sequence ID" value="NZ_CP168178.1"/>
</dbReference>
<accession>A0A9X4BWA4</accession>
<name>A0A9X4BWA4_9XANT</name>
<proteinExistence type="predicted"/>
<evidence type="ECO:0000313" key="2">
    <source>
        <dbReference type="EMBL" id="MDC8640789.1"/>
    </source>
</evidence>
<sequence>MYLIRGRNERKSERAVYRPAKTEVNNRDKSVARSAGVWGVSAPKARVPGRADQNGT</sequence>
<dbReference type="EMBL" id="JANWTP010000184">
    <property type="protein sequence ID" value="MDC8640789.1"/>
    <property type="molecule type" value="Genomic_DNA"/>
</dbReference>
<organism evidence="2 3">
    <name type="scientific">Xanthomonas hortorum pv. hederae</name>
    <dbReference type="NCBI Taxonomy" id="453603"/>
    <lineage>
        <taxon>Bacteria</taxon>
        <taxon>Pseudomonadati</taxon>
        <taxon>Pseudomonadota</taxon>
        <taxon>Gammaproteobacteria</taxon>
        <taxon>Lysobacterales</taxon>
        <taxon>Lysobacteraceae</taxon>
        <taxon>Xanthomonas</taxon>
    </lineage>
</organism>
<reference evidence="2" key="2">
    <citation type="submission" date="2022-08" db="EMBL/GenBank/DDBJ databases">
        <authorList>
            <person name="Iruegas-Bocardo F."/>
            <person name="Weisberg A.J."/>
            <person name="Riutta E.R."/>
            <person name="Kilday K."/>
            <person name="Bonkowski J.C."/>
            <person name="Creswell T."/>
            <person name="Daughtrey M.L."/>
            <person name="Rane K."/>
            <person name="Grunwald N.J."/>
            <person name="Chang J.H."/>
            <person name="Putnam M.L."/>
        </authorList>
    </citation>
    <scope>NUCLEOTIDE SEQUENCE</scope>
    <source>
        <strain evidence="2">22-338</strain>
    </source>
</reference>
<evidence type="ECO:0000256" key="1">
    <source>
        <dbReference type="SAM" id="MobiDB-lite"/>
    </source>
</evidence>
<feature type="compositionally biased region" description="Basic and acidic residues" evidence="1">
    <location>
        <begin position="19"/>
        <end position="31"/>
    </location>
</feature>
<feature type="region of interest" description="Disordered" evidence="1">
    <location>
        <begin position="19"/>
        <end position="38"/>
    </location>
</feature>
<protein>
    <submittedName>
        <fullName evidence="2">Uncharacterized protein</fullName>
    </submittedName>
</protein>
<reference evidence="2" key="1">
    <citation type="journal article" date="2022" name="Phytopathology">
        <title>Whole genome sequencing-based tracing of a 2022 introduction and outbreak of Xanthomonas hortorum pv. pelargonii.</title>
        <authorList>
            <person name="Iruegas Bocardo F."/>
            <person name="Weisberg A.J."/>
            <person name="Riutta E.R."/>
            <person name="Kilday K.B."/>
            <person name="Bonkowski J.C."/>
            <person name="Creswell T.C."/>
            <person name="Daughtrey M."/>
            <person name="Rane K.K."/>
            <person name="Grunwald N.J."/>
            <person name="Chang J.H."/>
            <person name="Putnam M."/>
        </authorList>
    </citation>
    <scope>NUCLEOTIDE SEQUENCE</scope>
    <source>
        <strain evidence="2">22-338</strain>
    </source>
</reference>
<dbReference type="Proteomes" id="UP001140230">
    <property type="component" value="Unassembled WGS sequence"/>
</dbReference>
<comment type="caution">
    <text evidence="2">The sequence shown here is derived from an EMBL/GenBank/DDBJ whole genome shotgun (WGS) entry which is preliminary data.</text>
</comment>
<evidence type="ECO:0000313" key="3">
    <source>
        <dbReference type="Proteomes" id="UP001140230"/>
    </source>
</evidence>
<gene>
    <name evidence="2" type="ORF">NY667_24190</name>
</gene>
<dbReference type="AlphaFoldDB" id="A0A9X4BWA4"/>